<dbReference type="NCBIfam" id="TIGR00350">
    <property type="entry name" value="lytR_cpsA_psr"/>
    <property type="match status" value="1"/>
</dbReference>
<comment type="similarity">
    <text evidence="1">Belongs to the LytR/CpsA/Psr (LCP) family.</text>
</comment>
<keyword evidence="2" id="KW-1133">Transmembrane helix</keyword>
<reference evidence="5" key="1">
    <citation type="submission" date="2016-10" db="EMBL/GenBank/DDBJ databases">
        <authorList>
            <person name="Varghese N."/>
        </authorList>
    </citation>
    <scope>NUCLEOTIDE SEQUENCE [LARGE SCALE GENOMIC DNA]</scope>
    <source>
        <strain evidence="5">DSM 20406</strain>
    </source>
</reference>
<dbReference type="EMBL" id="FNYK01000031">
    <property type="protein sequence ID" value="SEI88088.1"/>
    <property type="molecule type" value="Genomic_DNA"/>
</dbReference>
<gene>
    <name evidence="4" type="ORF">SAMN04487834_10318</name>
</gene>
<keyword evidence="2" id="KW-0812">Transmembrane</keyword>
<dbReference type="PANTHER" id="PTHR33392:SF6">
    <property type="entry name" value="POLYISOPRENYL-TEICHOIC ACID--PEPTIDOGLYCAN TEICHOIC ACID TRANSFERASE TAGU"/>
    <property type="match status" value="1"/>
</dbReference>
<dbReference type="RefSeq" id="WP_074732225.1">
    <property type="nucleotide sequence ID" value="NZ_FNYK01000031.1"/>
</dbReference>
<proteinExistence type="inferred from homology"/>
<evidence type="ECO:0000259" key="3">
    <source>
        <dbReference type="Pfam" id="PF03816"/>
    </source>
</evidence>
<name>A0A1H6U6T3_9FIRM</name>
<protein>
    <submittedName>
        <fullName evidence="4">Transcriptional attenuator, LytR family</fullName>
    </submittedName>
</protein>
<keyword evidence="2" id="KW-0472">Membrane</keyword>
<dbReference type="Proteomes" id="UP000183028">
    <property type="component" value="Unassembled WGS sequence"/>
</dbReference>
<evidence type="ECO:0000313" key="4">
    <source>
        <dbReference type="EMBL" id="SEI88088.1"/>
    </source>
</evidence>
<dbReference type="InterPro" id="IPR050922">
    <property type="entry name" value="LytR/CpsA/Psr_CW_biosynth"/>
</dbReference>
<dbReference type="eggNOG" id="COG1316">
    <property type="taxonomic scope" value="Bacteria"/>
</dbReference>
<dbReference type="Gene3D" id="3.40.630.190">
    <property type="entry name" value="LCP protein"/>
    <property type="match status" value="1"/>
</dbReference>
<evidence type="ECO:0000256" key="2">
    <source>
        <dbReference type="SAM" id="Phobius"/>
    </source>
</evidence>
<keyword evidence="5" id="KW-1185">Reference proteome</keyword>
<dbReference type="InterPro" id="IPR004474">
    <property type="entry name" value="LytR_CpsA_psr"/>
</dbReference>
<evidence type="ECO:0000313" key="5">
    <source>
        <dbReference type="Proteomes" id="UP000183028"/>
    </source>
</evidence>
<feature type="transmembrane region" description="Helical" evidence="2">
    <location>
        <begin position="30"/>
        <end position="49"/>
    </location>
</feature>
<dbReference type="OrthoDB" id="27330at2"/>
<organism evidence="4 5">
    <name type="scientific">Sharpea azabuensis</name>
    <dbReference type="NCBI Taxonomy" id="322505"/>
    <lineage>
        <taxon>Bacteria</taxon>
        <taxon>Bacillati</taxon>
        <taxon>Bacillota</taxon>
        <taxon>Erysipelotrichia</taxon>
        <taxon>Erysipelotrichales</taxon>
        <taxon>Coprobacillaceae</taxon>
        <taxon>Sharpea</taxon>
    </lineage>
</organism>
<dbReference type="PANTHER" id="PTHR33392">
    <property type="entry name" value="POLYISOPRENYL-TEICHOIC ACID--PEPTIDOGLYCAN TEICHOIC ACID TRANSFERASE TAGU"/>
    <property type="match status" value="1"/>
</dbReference>
<dbReference type="Gene3D" id="3.40.190.10">
    <property type="entry name" value="Periplasmic binding protein-like II"/>
    <property type="match status" value="1"/>
</dbReference>
<feature type="transmembrane region" description="Helical" evidence="2">
    <location>
        <begin position="7"/>
        <end position="24"/>
    </location>
</feature>
<dbReference type="AlphaFoldDB" id="A0A1H6U6T3"/>
<evidence type="ECO:0000256" key="1">
    <source>
        <dbReference type="ARBA" id="ARBA00006068"/>
    </source>
</evidence>
<dbReference type="Pfam" id="PF03816">
    <property type="entry name" value="LytR_cpsA_psr"/>
    <property type="match status" value="1"/>
</dbReference>
<feature type="transmembrane region" description="Helical" evidence="2">
    <location>
        <begin position="70"/>
        <end position="90"/>
    </location>
</feature>
<accession>A0A1H6U6T3</accession>
<sequence>MKLKWQIIILFQAAVEIFLGFVITKFNILPLKYLIVVYLVLFLIFRLMYKFIKPPKRIGKHAKKSRRARLGKYVSLLVSIAMIFSSYMLIKTNGAIAKMTGMSEQKTVIALVALKKNGYKSAKDVEDEKVGINTKQTSTYLKEGKSLLKDSVYFTEKDYNDYKKLGEDLYSGKVKAILMDYAYETALEGYFESFNNDTEIIWSHTFVEKNANTANNKNVTKEPFTIIVSGVDSRGSVDEKSRSDVNMIVTINPNTRQILLTSIPRDYFVTLANVGVKDKLTHAGMFGTTNVEKTVEKFMDLDIDYQARIGFQSVVKIVDALGGVDVYSDKAFKPWTDNGVRIKKGVQHMDGRTALAFARERKIYLTGDRHRAANQQAVLKAILNKAMSPAVITNYTSLLDAVAGTFQTNMKTSDITSLAKMQLDKGGSWDIQQSILEGTNEKRTGGYLMPKTAIYYTIPSKDSINKNRLYITNMLAGKKIKTEASDSKA</sequence>
<feature type="domain" description="Cell envelope-related transcriptional attenuator" evidence="3">
    <location>
        <begin position="242"/>
        <end position="387"/>
    </location>
</feature>